<dbReference type="RefSeq" id="WP_259539081.1">
    <property type="nucleotide sequence ID" value="NZ_JANLCJ010000003.1"/>
</dbReference>
<keyword evidence="1" id="KW-0472">Membrane</keyword>
<name>A0ABT2H2S3_9MICO</name>
<evidence type="ECO:0000313" key="3">
    <source>
        <dbReference type="Proteomes" id="UP001165586"/>
    </source>
</evidence>
<feature type="transmembrane region" description="Helical" evidence="1">
    <location>
        <begin position="69"/>
        <end position="88"/>
    </location>
</feature>
<keyword evidence="1" id="KW-1133">Transmembrane helix</keyword>
<reference evidence="2" key="1">
    <citation type="submission" date="2022-08" db="EMBL/GenBank/DDBJ databases">
        <authorList>
            <person name="Deng Y."/>
            <person name="Han X.-F."/>
            <person name="Zhang Y.-Q."/>
        </authorList>
    </citation>
    <scope>NUCLEOTIDE SEQUENCE</scope>
    <source>
        <strain evidence="2">CPCC 203386</strain>
    </source>
</reference>
<feature type="transmembrane region" description="Helical" evidence="1">
    <location>
        <begin position="185"/>
        <end position="204"/>
    </location>
</feature>
<feature type="transmembrane region" description="Helical" evidence="1">
    <location>
        <begin position="6"/>
        <end position="25"/>
    </location>
</feature>
<accession>A0ABT2H2S3</accession>
<sequence>MFSSTIPWTAVPLAYLAAITVPLAVTDARTLRLPNALVVPGLVLLAWSLIGLTAEHLARGIVAPPSKAASAFGRAATSALAAAAFGSADARSALDAGAAPASAGLGPTLEAGVIVIALAMAGAAGAIGMGDVKLATLLVGLAAASDPRLLPQVALATGVLTAAQTAAAIICWSRAPSARVLGHRLPLGPALLGGFWSAMASTLLPHA</sequence>
<evidence type="ECO:0000313" key="2">
    <source>
        <dbReference type="EMBL" id="MCS5734241.1"/>
    </source>
</evidence>
<gene>
    <name evidence="2" type="ORF">N1032_10885</name>
</gene>
<feature type="transmembrane region" description="Helical" evidence="1">
    <location>
        <begin position="109"/>
        <end position="129"/>
    </location>
</feature>
<proteinExistence type="predicted"/>
<dbReference type="EMBL" id="JANLCJ010000003">
    <property type="protein sequence ID" value="MCS5734241.1"/>
    <property type="molecule type" value="Genomic_DNA"/>
</dbReference>
<evidence type="ECO:0008006" key="4">
    <source>
        <dbReference type="Google" id="ProtNLM"/>
    </source>
</evidence>
<protein>
    <recommendedName>
        <fullName evidence="4">Prepilin type IV endopeptidase peptidase domain-containing protein</fullName>
    </recommendedName>
</protein>
<keyword evidence="3" id="KW-1185">Reference proteome</keyword>
<feature type="transmembrane region" description="Helical" evidence="1">
    <location>
        <begin position="37"/>
        <end position="57"/>
    </location>
</feature>
<dbReference type="Proteomes" id="UP001165586">
    <property type="component" value="Unassembled WGS sequence"/>
</dbReference>
<feature type="transmembrane region" description="Helical" evidence="1">
    <location>
        <begin position="149"/>
        <end position="173"/>
    </location>
</feature>
<organism evidence="2 3">
    <name type="scientific">Herbiconiux daphne</name>
    <dbReference type="NCBI Taxonomy" id="2970914"/>
    <lineage>
        <taxon>Bacteria</taxon>
        <taxon>Bacillati</taxon>
        <taxon>Actinomycetota</taxon>
        <taxon>Actinomycetes</taxon>
        <taxon>Micrococcales</taxon>
        <taxon>Microbacteriaceae</taxon>
        <taxon>Herbiconiux</taxon>
    </lineage>
</organism>
<keyword evidence="1" id="KW-0812">Transmembrane</keyword>
<evidence type="ECO:0000256" key="1">
    <source>
        <dbReference type="SAM" id="Phobius"/>
    </source>
</evidence>
<comment type="caution">
    <text evidence="2">The sequence shown here is derived from an EMBL/GenBank/DDBJ whole genome shotgun (WGS) entry which is preliminary data.</text>
</comment>